<dbReference type="InterPro" id="IPR010087">
    <property type="entry name" value="Flav_short"/>
</dbReference>
<gene>
    <name evidence="10" type="ORF">U9M73_21710</name>
</gene>
<feature type="domain" description="Flavodoxin-like" evidence="9">
    <location>
        <begin position="4"/>
        <end position="143"/>
    </location>
</feature>
<dbReference type="InterPro" id="IPR008254">
    <property type="entry name" value="Flavodoxin/NO_synth"/>
</dbReference>
<comment type="function">
    <text evidence="2 8">Low-potential electron donor to a number of redox enzymes.</text>
</comment>
<evidence type="ECO:0000256" key="3">
    <source>
        <dbReference type="ARBA" id="ARBA00005267"/>
    </source>
</evidence>
<evidence type="ECO:0000256" key="2">
    <source>
        <dbReference type="ARBA" id="ARBA00003297"/>
    </source>
</evidence>
<dbReference type="PRINTS" id="PR00369">
    <property type="entry name" value="FLAVODOXIN"/>
</dbReference>
<proteinExistence type="inferred from homology"/>
<dbReference type="Proteomes" id="UP001292216">
    <property type="component" value="Unassembled WGS sequence"/>
</dbReference>
<keyword evidence="5 8" id="KW-0285">Flavoprotein</keyword>
<dbReference type="RefSeq" id="WP_009224443.1">
    <property type="nucleotide sequence ID" value="NZ_CBCSKM010000019.1"/>
</dbReference>
<keyword evidence="11" id="KW-1185">Reference proteome</keyword>
<dbReference type="PANTHER" id="PTHR42809:SF1">
    <property type="entry name" value="FLAVODOXIN 1"/>
    <property type="match status" value="1"/>
</dbReference>
<evidence type="ECO:0000313" key="10">
    <source>
        <dbReference type="EMBL" id="MEA3572548.1"/>
    </source>
</evidence>
<dbReference type="InterPro" id="IPR050619">
    <property type="entry name" value="Flavodoxin"/>
</dbReference>
<dbReference type="Pfam" id="PF00258">
    <property type="entry name" value="Flavodoxin_1"/>
    <property type="match status" value="1"/>
</dbReference>
<dbReference type="InterPro" id="IPR001094">
    <property type="entry name" value="Flavdoxin-like"/>
</dbReference>
<dbReference type="PROSITE" id="PS50902">
    <property type="entry name" value="FLAVODOXIN_LIKE"/>
    <property type="match status" value="1"/>
</dbReference>
<evidence type="ECO:0000256" key="5">
    <source>
        <dbReference type="ARBA" id="ARBA00022630"/>
    </source>
</evidence>
<keyword evidence="7 8" id="KW-0249">Electron transport</keyword>
<dbReference type="InterPro" id="IPR001226">
    <property type="entry name" value="Flavodoxin_CS"/>
</dbReference>
<dbReference type="EMBL" id="JAYERP010000002">
    <property type="protein sequence ID" value="MEA3572548.1"/>
    <property type="molecule type" value="Genomic_DNA"/>
</dbReference>
<evidence type="ECO:0000256" key="6">
    <source>
        <dbReference type="ARBA" id="ARBA00022643"/>
    </source>
</evidence>
<dbReference type="SUPFAM" id="SSF52218">
    <property type="entry name" value="Flavoproteins"/>
    <property type="match status" value="1"/>
</dbReference>
<protein>
    <recommendedName>
        <fullName evidence="8">Flavodoxin</fullName>
    </recommendedName>
</protein>
<dbReference type="Gene3D" id="3.40.50.360">
    <property type="match status" value="1"/>
</dbReference>
<dbReference type="PROSITE" id="PS00201">
    <property type="entry name" value="FLAVODOXIN"/>
    <property type="match status" value="1"/>
</dbReference>
<evidence type="ECO:0000256" key="1">
    <source>
        <dbReference type="ARBA" id="ARBA00001917"/>
    </source>
</evidence>
<name>A0ABU5PRG9_9BACL</name>
<comment type="cofactor">
    <cofactor evidence="1 8">
        <name>FMN</name>
        <dbReference type="ChEBI" id="CHEBI:58210"/>
    </cofactor>
</comment>
<organism evidence="10 11">
    <name type="scientific">Paenibacillus phoenicis</name>
    <dbReference type="NCBI Taxonomy" id="554117"/>
    <lineage>
        <taxon>Bacteria</taxon>
        <taxon>Bacillati</taxon>
        <taxon>Bacillota</taxon>
        <taxon>Bacilli</taxon>
        <taxon>Bacillales</taxon>
        <taxon>Paenibacillaceae</taxon>
        <taxon>Paenibacillus</taxon>
    </lineage>
</organism>
<dbReference type="NCBIfam" id="NF005246">
    <property type="entry name" value="PRK06756.1"/>
    <property type="match status" value="1"/>
</dbReference>
<evidence type="ECO:0000256" key="7">
    <source>
        <dbReference type="ARBA" id="ARBA00022982"/>
    </source>
</evidence>
<keyword evidence="4 8" id="KW-0813">Transport</keyword>
<dbReference type="PANTHER" id="PTHR42809">
    <property type="entry name" value="FLAVODOXIN 2"/>
    <property type="match status" value="1"/>
</dbReference>
<evidence type="ECO:0000313" key="11">
    <source>
        <dbReference type="Proteomes" id="UP001292216"/>
    </source>
</evidence>
<sequence>MSNIIIVYASLTGNTEEMAELIAEGIRGTGAAVDLKMVEDCNAIRLLEYDACLLGAYTWGDGELPDEFADFVDEMKELNLAGFRAAVFGSGDTSYRLYCAAVDELEQRLRENGAVIVQPPLKVEYGPSPEEKVLCREFGANFAQRIGALNQP</sequence>
<dbReference type="NCBIfam" id="TIGR01753">
    <property type="entry name" value="flav_short"/>
    <property type="match status" value="1"/>
</dbReference>
<keyword evidence="6 8" id="KW-0288">FMN</keyword>
<evidence type="ECO:0000256" key="4">
    <source>
        <dbReference type="ARBA" id="ARBA00022448"/>
    </source>
</evidence>
<accession>A0ABU5PRG9</accession>
<evidence type="ECO:0000259" key="9">
    <source>
        <dbReference type="PROSITE" id="PS50902"/>
    </source>
</evidence>
<evidence type="ECO:0000256" key="8">
    <source>
        <dbReference type="RuleBase" id="RU367037"/>
    </source>
</evidence>
<reference evidence="10 11" key="1">
    <citation type="submission" date="2023-12" db="EMBL/GenBank/DDBJ databases">
        <title>Whole genome sequencing of Paenibacillus phoenicis isolated from the Phoenix Mars Lander spacecraft assembly facility.</title>
        <authorList>
            <person name="Garcia A."/>
            <person name="Venkateswaran K."/>
        </authorList>
    </citation>
    <scope>NUCLEOTIDE SEQUENCE [LARGE SCALE GENOMIC DNA]</scope>
    <source>
        <strain evidence="10 11">3PO2SA</strain>
    </source>
</reference>
<dbReference type="NCBIfam" id="NF005216">
    <property type="entry name" value="PRK06703.1"/>
    <property type="match status" value="1"/>
</dbReference>
<comment type="similarity">
    <text evidence="3 8">Belongs to the flavodoxin family.</text>
</comment>
<dbReference type="InterPro" id="IPR029039">
    <property type="entry name" value="Flavoprotein-like_sf"/>
</dbReference>
<comment type="caution">
    <text evidence="10">The sequence shown here is derived from an EMBL/GenBank/DDBJ whole genome shotgun (WGS) entry which is preliminary data.</text>
</comment>